<organism evidence="1 2">
    <name type="scientific">Pectobacterium phage Gaspode</name>
    <dbReference type="NCBI Taxonomy" id="2320194"/>
    <lineage>
        <taxon>Viruses</taxon>
        <taxon>Duplodnaviria</taxon>
        <taxon>Heunggongvirae</taxon>
        <taxon>Uroviricota</taxon>
        <taxon>Caudoviricetes</taxon>
        <taxon>Autographivirales</taxon>
        <taxon>Autoscriptoviridae</taxon>
        <taxon>Corkvirinae</taxon>
        <taxon>Phimunavirus</taxon>
        <taxon>Phimunavirus gaspode</taxon>
    </lineage>
</organism>
<dbReference type="EMBL" id="MH807811">
    <property type="protein sequence ID" value="AXY81697.1"/>
    <property type="molecule type" value="Genomic_DNA"/>
</dbReference>
<evidence type="ECO:0000313" key="2">
    <source>
        <dbReference type="Proteomes" id="UP000264027"/>
    </source>
</evidence>
<evidence type="ECO:0000313" key="1">
    <source>
        <dbReference type="EMBL" id="AXY81697.1"/>
    </source>
</evidence>
<dbReference type="KEGG" id="vg:55002877"/>
<sequence length="144" mass="16560">MSKYSVRYYPNGNTELLLEVASGLYDTYEYPRKEFNKLEYLQKVLLAASEDAAWYCFLGEKVIGAITVSDEVYDVHFNGTGRHITNCVILPGVASTTALRMLLRELERGIIGGKAESWYSITHRRDFYTLTTKYRRVKSGKIRK</sequence>
<accession>A0A385IGE2</accession>
<reference evidence="1 2" key="1">
    <citation type="submission" date="2018-08" db="EMBL/GenBank/DDBJ databases">
        <title>SRE bacteriophages.</title>
        <authorList>
            <person name="Carstens A.B."/>
            <person name="Djurhuus A.M."/>
            <person name="Kot W."/>
            <person name="Hansen L.H."/>
        </authorList>
    </citation>
    <scope>NUCLEOTIDE SEQUENCE [LARGE SCALE GENOMIC DNA]</scope>
</reference>
<keyword evidence="2" id="KW-1185">Reference proteome</keyword>
<dbReference type="Proteomes" id="UP000264027">
    <property type="component" value="Segment"/>
</dbReference>
<dbReference type="GeneID" id="55002877"/>
<name>A0A385IGE2_9CAUD</name>
<dbReference type="RefSeq" id="YP_009811848.1">
    <property type="nucleotide sequence ID" value="NC_048056.1"/>
</dbReference>
<protein>
    <submittedName>
        <fullName evidence="1">Uncharacterized protein</fullName>
    </submittedName>
</protein>
<proteinExistence type="predicted"/>